<dbReference type="GO" id="GO:0005886">
    <property type="term" value="C:plasma membrane"/>
    <property type="evidence" value="ECO:0007669"/>
    <property type="project" value="TreeGrafter"/>
</dbReference>
<accession>V5GX66</accession>
<dbReference type="EMBL" id="GALX01003563">
    <property type="protein sequence ID" value="JAB64903.1"/>
    <property type="molecule type" value="Transcribed_RNA"/>
</dbReference>
<keyword evidence="2" id="KW-0106">Calcium</keyword>
<comment type="function">
    <text evidence="2">May mediate accelerated ATP-independent bidirectional transbilayer migration of phospholipids upon binding calcium ions that results in a loss of phospholipid asymmetry in the plasma membrane.</text>
</comment>
<evidence type="ECO:0000256" key="1">
    <source>
        <dbReference type="ARBA" id="ARBA00005350"/>
    </source>
</evidence>
<evidence type="ECO:0000256" key="2">
    <source>
        <dbReference type="RuleBase" id="RU363116"/>
    </source>
</evidence>
<keyword evidence="2" id="KW-0564">Palmitate</keyword>
<sequence length="304" mass="34827">MNQQENIYSNMDDMSLQVFSPTRSIEQENRTVFAEYCEPIMDQPTNNNATNNNNRRDGDFPGPRRPIPVSIIDQNSSLTYLAPVSGLDFLIDVNQLIIQQSVELADLISNVSSENRYTVKVPRGDTIYYATESSENFQRTCFGSGRSFSMRLYDRTQQEAIHFKRRLACGNCTFWCYLQRMEIWVPPGELVGTIAQNFSISMKSSFSVYNRHNEIVYVIEGPSTFGCLLGKDQNFQIYNSDGSTQIGSIIHQWDQVQVSYNLLLQMPSNIYETRHKALLLGSAFLLEYMFFESSKKKTGCRCIC</sequence>
<reference evidence="4" key="1">
    <citation type="submission" date="2013-07" db="EMBL/GenBank/DDBJ databases">
        <title>Midgut Transcriptome Profiling of Anoplphora glabripennis, a Lignocellulose Degrading, Wood-Boring Cerambycid.</title>
        <authorList>
            <person name="Scully E.D."/>
            <person name="Hoover K."/>
            <person name="Carlson J.E."/>
            <person name="Tien M."/>
            <person name="Geib S.M."/>
        </authorList>
    </citation>
    <scope>NUCLEOTIDE SEQUENCE</scope>
</reference>
<name>V5GX66_ANOGL</name>
<dbReference type="InterPro" id="IPR005552">
    <property type="entry name" value="Scramblase"/>
</dbReference>
<dbReference type="PANTHER" id="PTHR23248">
    <property type="entry name" value="PHOSPHOLIPID SCRAMBLASE-RELATED"/>
    <property type="match status" value="1"/>
</dbReference>
<proteinExistence type="inferred from homology"/>
<comment type="similarity">
    <text evidence="1 2">Belongs to the phospholipid scramblase family.</text>
</comment>
<evidence type="ECO:0000256" key="3">
    <source>
        <dbReference type="SAM" id="MobiDB-lite"/>
    </source>
</evidence>
<feature type="region of interest" description="Disordered" evidence="3">
    <location>
        <begin position="41"/>
        <end position="66"/>
    </location>
</feature>
<dbReference type="PANTHER" id="PTHR23248:SF4">
    <property type="entry name" value="PHOSPHOLIPID SCRAMBLASE"/>
    <property type="match status" value="1"/>
</dbReference>
<dbReference type="GeneID" id="108916951"/>
<gene>
    <name evidence="4" type="primary">PLS2</name>
</gene>
<keyword evidence="2" id="KW-0449">Lipoprotein</keyword>
<organism evidence="4">
    <name type="scientific">Anoplophora glabripennis</name>
    <name type="common">Asian longhorn beetle</name>
    <name type="synonym">Anoplophora nobilis</name>
    <dbReference type="NCBI Taxonomy" id="217634"/>
    <lineage>
        <taxon>Eukaryota</taxon>
        <taxon>Metazoa</taxon>
        <taxon>Ecdysozoa</taxon>
        <taxon>Arthropoda</taxon>
        <taxon>Hexapoda</taxon>
        <taxon>Insecta</taxon>
        <taxon>Pterygota</taxon>
        <taxon>Neoptera</taxon>
        <taxon>Endopterygota</taxon>
        <taxon>Coleoptera</taxon>
        <taxon>Polyphaga</taxon>
        <taxon>Cucujiformia</taxon>
        <taxon>Chrysomeloidea</taxon>
        <taxon>Cerambycidae</taxon>
        <taxon>Lamiinae</taxon>
        <taxon>Lamiini</taxon>
        <taxon>Anoplophora</taxon>
    </lineage>
</organism>
<dbReference type="KEGG" id="agb:108916951"/>
<dbReference type="AlphaFoldDB" id="V5GX66"/>
<dbReference type="GO" id="GO:0017128">
    <property type="term" value="F:phospholipid scramblase activity"/>
    <property type="evidence" value="ECO:0007669"/>
    <property type="project" value="InterPro"/>
</dbReference>
<protein>
    <recommendedName>
        <fullName evidence="2">Phospholipid scramblase</fullName>
    </recommendedName>
</protein>
<comment type="cofactor">
    <cofactor evidence="2">
        <name>Ca(2+)</name>
        <dbReference type="ChEBI" id="CHEBI:29108"/>
    </cofactor>
</comment>
<evidence type="ECO:0000313" key="4">
    <source>
        <dbReference type="EMBL" id="JAB64903.1"/>
    </source>
</evidence>
<dbReference type="OrthoDB" id="444338at2759"/>
<dbReference type="Pfam" id="PF03803">
    <property type="entry name" value="Scramblase"/>
    <property type="match status" value="1"/>
</dbReference>